<name>A0A017RRN1_9CLOT</name>
<organism evidence="1 2">
    <name type="scientific">Fervidicella metallireducens AeB</name>
    <dbReference type="NCBI Taxonomy" id="1403537"/>
    <lineage>
        <taxon>Bacteria</taxon>
        <taxon>Bacillati</taxon>
        <taxon>Bacillota</taxon>
        <taxon>Clostridia</taxon>
        <taxon>Eubacteriales</taxon>
        <taxon>Clostridiaceae</taxon>
        <taxon>Fervidicella</taxon>
    </lineage>
</organism>
<dbReference type="EMBL" id="AZQP01000160">
    <property type="protein sequence ID" value="EYE87099.1"/>
    <property type="molecule type" value="Genomic_DNA"/>
</dbReference>
<reference evidence="1 2" key="1">
    <citation type="journal article" date="2014" name="Genome Announc.">
        <title>Draft Genome Sequence of Fervidicella metallireducens Strain AeBT, an Iron-Reducing Thermoanaerobe from the Great Artesian Basin.</title>
        <authorList>
            <person name="Patel B.K."/>
        </authorList>
    </citation>
    <scope>NUCLEOTIDE SEQUENCE [LARGE SCALE GENOMIC DNA]</scope>
    <source>
        <strain evidence="1 2">AeB</strain>
    </source>
</reference>
<evidence type="ECO:0000313" key="1">
    <source>
        <dbReference type="EMBL" id="EYE87099.1"/>
    </source>
</evidence>
<accession>A0A017RRN1</accession>
<evidence type="ECO:0000313" key="2">
    <source>
        <dbReference type="Proteomes" id="UP000019681"/>
    </source>
</evidence>
<protein>
    <submittedName>
        <fullName evidence="1">Uncharacterized protein</fullName>
    </submittedName>
</protein>
<dbReference type="Proteomes" id="UP000019681">
    <property type="component" value="Unassembled WGS sequence"/>
</dbReference>
<gene>
    <name evidence="1" type="ORF">Q428_15355</name>
</gene>
<proteinExistence type="predicted"/>
<sequence length="93" mass="10998">MEQLLQQIVNELKEIKNTQIESNERLIRIEKKLDAVYEQTANLTEFRTETNMKFDSLDEKMDNLQIDLNNLSVKTICNDNKIIEISRNLKNVK</sequence>
<comment type="caution">
    <text evidence="1">The sequence shown here is derived from an EMBL/GenBank/DDBJ whole genome shotgun (WGS) entry which is preliminary data.</text>
</comment>
<dbReference type="RefSeq" id="WP_051515200.1">
    <property type="nucleotide sequence ID" value="NZ_AZQP01000160.1"/>
</dbReference>
<dbReference type="AlphaFoldDB" id="A0A017RRN1"/>
<dbReference type="OrthoDB" id="1716019at2"/>
<keyword evidence="2" id="KW-1185">Reference proteome</keyword>